<dbReference type="Pfam" id="PF00512">
    <property type="entry name" value="HisKA"/>
    <property type="match status" value="1"/>
</dbReference>
<dbReference type="InterPro" id="IPR004358">
    <property type="entry name" value="Sig_transdc_His_kin-like_C"/>
</dbReference>
<dbReference type="Gene3D" id="3.30.565.10">
    <property type="entry name" value="Histidine kinase-like ATPase, C-terminal domain"/>
    <property type="match status" value="1"/>
</dbReference>
<sequence>MSTSNRPAKSAKSGSPDKPRPLLAATPLPAPAEVFDGVGEAVWIDVIRKMDEVYNDLLQYEVALEEKNAALEESHQFIESVLSSMSDILIVCDRHGNIEEVNASLQRFTGKQETALKGTPVFDLFADEGSYNRVKEFFSPHQRGATHDVELMIAAADGTAVPVSINCTPRLSGVGKLVGMVVTGRPVGELRRAYHALRQTHDELKRTQQQLLQSEKMASLGRLVAGVAHELNNPISFVLGNVMSLRRYATRLQTYIEAVNHCGRCGQAPELGRLRQELRIDRILEDMSPLLDGMIEGAERTRDIVDGLKRFSAIDRHADEPFNLSEIIETAVRWVSRAVPPQFEVAIDLPPALPMIGSSGQMQQVVMNLVQNACDATATQSAPRLSIRGELGAGEVVVLRFADNGPGIPQEHLPRLFDPFFTTKPVGQGTGLGLSISYGIVERHGGRLEAADSPEGGAIFTLVLPLAPS</sequence>
<dbReference type="SUPFAM" id="SSF55785">
    <property type="entry name" value="PYP-like sensor domain (PAS domain)"/>
    <property type="match status" value="1"/>
</dbReference>
<dbReference type="InterPro" id="IPR036097">
    <property type="entry name" value="HisK_dim/P_sf"/>
</dbReference>
<evidence type="ECO:0000256" key="3">
    <source>
        <dbReference type="ARBA" id="ARBA00022553"/>
    </source>
</evidence>
<dbReference type="InterPro" id="IPR000700">
    <property type="entry name" value="PAS-assoc_C"/>
</dbReference>
<dbReference type="EC" id="2.7.13.3" evidence="2"/>
<evidence type="ECO:0000313" key="9">
    <source>
        <dbReference type="EMBL" id="MBK8524586.1"/>
    </source>
</evidence>
<dbReference type="NCBIfam" id="TIGR00229">
    <property type="entry name" value="sensory_box"/>
    <property type="match status" value="1"/>
</dbReference>
<evidence type="ECO:0000259" key="8">
    <source>
        <dbReference type="PROSITE" id="PS50113"/>
    </source>
</evidence>
<dbReference type="Gene3D" id="3.30.450.20">
    <property type="entry name" value="PAS domain"/>
    <property type="match status" value="1"/>
</dbReference>
<feature type="domain" description="PAS" evidence="7">
    <location>
        <begin position="74"/>
        <end position="128"/>
    </location>
</feature>
<dbReference type="PROSITE" id="PS50113">
    <property type="entry name" value="PAC"/>
    <property type="match status" value="1"/>
</dbReference>
<evidence type="ECO:0000259" key="7">
    <source>
        <dbReference type="PROSITE" id="PS50112"/>
    </source>
</evidence>
<dbReference type="Pfam" id="PF13426">
    <property type="entry name" value="PAS_9"/>
    <property type="match status" value="1"/>
</dbReference>
<evidence type="ECO:0000259" key="6">
    <source>
        <dbReference type="PROSITE" id="PS50109"/>
    </source>
</evidence>
<dbReference type="InterPro" id="IPR005467">
    <property type="entry name" value="His_kinase_dom"/>
</dbReference>
<protein>
    <recommendedName>
        <fullName evidence="2">histidine kinase</fullName>
        <ecNumber evidence="2">2.7.13.3</ecNumber>
    </recommendedName>
</protein>
<feature type="domain" description="PAC" evidence="8">
    <location>
        <begin position="147"/>
        <end position="199"/>
    </location>
</feature>
<gene>
    <name evidence="9" type="ORF">IPL58_11075</name>
</gene>
<dbReference type="InterPro" id="IPR000014">
    <property type="entry name" value="PAS"/>
</dbReference>
<dbReference type="InterPro" id="IPR003661">
    <property type="entry name" value="HisK_dim/P_dom"/>
</dbReference>
<dbReference type="Gene3D" id="1.10.287.130">
    <property type="match status" value="1"/>
</dbReference>
<organism evidence="9 10">
    <name type="scientific">Candidatus Proximibacter danicus</name>
    <dbReference type="NCBI Taxonomy" id="2954365"/>
    <lineage>
        <taxon>Bacteria</taxon>
        <taxon>Pseudomonadati</taxon>
        <taxon>Pseudomonadota</taxon>
        <taxon>Betaproteobacteria</taxon>
        <taxon>Candidatus Proximibacter</taxon>
    </lineage>
</organism>
<reference evidence="9" key="1">
    <citation type="submission" date="2020-10" db="EMBL/GenBank/DDBJ databases">
        <title>Connecting structure to function with the recovery of over 1000 high-quality activated sludge metagenome-assembled genomes encoding full-length rRNA genes using long-read sequencing.</title>
        <authorList>
            <person name="Singleton C.M."/>
            <person name="Petriglieri F."/>
            <person name="Kristensen J.M."/>
            <person name="Kirkegaard R.H."/>
            <person name="Michaelsen T.Y."/>
            <person name="Andersen M.H."/>
            <person name="Karst S.M."/>
            <person name="Dueholm M.S."/>
            <person name="Nielsen P.H."/>
            <person name="Albertsen M."/>
        </authorList>
    </citation>
    <scope>NUCLEOTIDE SEQUENCE</scope>
    <source>
        <strain evidence="9">Hirt_18-Q3-R61-65_BATAC.395</strain>
    </source>
</reference>
<feature type="region of interest" description="Disordered" evidence="5">
    <location>
        <begin position="1"/>
        <end position="25"/>
    </location>
</feature>
<dbReference type="EMBL" id="JADJUC010000012">
    <property type="protein sequence ID" value="MBK8524586.1"/>
    <property type="molecule type" value="Genomic_DNA"/>
</dbReference>
<dbReference type="SMART" id="SM00091">
    <property type="entry name" value="PAS"/>
    <property type="match status" value="1"/>
</dbReference>
<dbReference type="AlphaFoldDB" id="A0A9D7K574"/>
<dbReference type="Proteomes" id="UP000886689">
    <property type="component" value="Unassembled WGS sequence"/>
</dbReference>
<name>A0A9D7K574_9PROT</name>
<dbReference type="Pfam" id="PF02518">
    <property type="entry name" value="HATPase_c"/>
    <property type="match status" value="1"/>
</dbReference>
<proteinExistence type="predicted"/>
<evidence type="ECO:0000256" key="4">
    <source>
        <dbReference type="SAM" id="Coils"/>
    </source>
</evidence>
<dbReference type="PROSITE" id="PS50109">
    <property type="entry name" value="HIS_KIN"/>
    <property type="match status" value="1"/>
</dbReference>
<dbReference type="PROSITE" id="PS50112">
    <property type="entry name" value="PAS"/>
    <property type="match status" value="1"/>
</dbReference>
<evidence type="ECO:0000256" key="5">
    <source>
        <dbReference type="SAM" id="MobiDB-lite"/>
    </source>
</evidence>
<dbReference type="SMART" id="SM00388">
    <property type="entry name" value="HisKA"/>
    <property type="match status" value="1"/>
</dbReference>
<feature type="domain" description="Histidine kinase" evidence="6">
    <location>
        <begin position="226"/>
        <end position="468"/>
    </location>
</feature>
<keyword evidence="4" id="KW-0175">Coiled coil</keyword>
<evidence type="ECO:0000313" key="10">
    <source>
        <dbReference type="Proteomes" id="UP000886689"/>
    </source>
</evidence>
<dbReference type="CDD" id="cd00130">
    <property type="entry name" value="PAS"/>
    <property type="match status" value="1"/>
</dbReference>
<dbReference type="InterPro" id="IPR003594">
    <property type="entry name" value="HATPase_dom"/>
</dbReference>
<dbReference type="PANTHER" id="PTHR43065:SF42">
    <property type="entry name" value="TWO-COMPONENT SENSOR PPRA"/>
    <property type="match status" value="1"/>
</dbReference>
<dbReference type="SUPFAM" id="SSF47384">
    <property type="entry name" value="Homodimeric domain of signal transducing histidine kinase"/>
    <property type="match status" value="1"/>
</dbReference>
<comment type="caution">
    <text evidence="9">The sequence shown here is derived from an EMBL/GenBank/DDBJ whole genome shotgun (WGS) entry which is preliminary data.</text>
</comment>
<dbReference type="GO" id="GO:0000155">
    <property type="term" value="F:phosphorelay sensor kinase activity"/>
    <property type="evidence" value="ECO:0007669"/>
    <property type="project" value="InterPro"/>
</dbReference>
<dbReference type="PANTHER" id="PTHR43065">
    <property type="entry name" value="SENSOR HISTIDINE KINASE"/>
    <property type="match status" value="1"/>
</dbReference>
<dbReference type="PRINTS" id="PR00344">
    <property type="entry name" value="BCTRLSENSOR"/>
</dbReference>
<evidence type="ECO:0000256" key="2">
    <source>
        <dbReference type="ARBA" id="ARBA00012438"/>
    </source>
</evidence>
<evidence type="ECO:0000256" key="1">
    <source>
        <dbReference type="ARBA" id="ARBA00000085"/>
    </source>
</evidence>
<dbReference type="SMART" id="SM00387">
    <property type="entry name" value="HATPase_c"/>
    <property type="match status" value="1"/>
</dbReference>
<dbReference type="SUPFAM" id="SSF55874">
    <property type="entry name" value="ATPase domain of HSP90 chaperone/DNA topoisomerase II/histidine kinase"/>
    <property type="match status" value="1"/>
</dbReference>
<keyword evidence="3" id="KW-0597">Phosphoprotein</keyword>
<dbReference type="CDD" id="cd00082">
    <property type="entry name" value="HisKA"/>
    <property type="match status" value="1"/>
</dbReference>
<dbReference type="InterPro" id="IPR035965">
    <property type="entry name" value="PAS-like_dom_sf"/>
</dbReference>
<dbReference type="InterPro" id="IPR036890">
    <property type="entry name" value="HATPase_C_sf"/>
</dbReference>
<accession>A0A9D7K574</accession>
<comment type="catalytic activity">
    <reaction evidence="1">
        <text>ATP + protein L-histidine = ADP + protein N-phospho-L-histidine.</text>
        <dbReference type="EC" id="2.7.13.3"/>
    </reaction>
</comment>
<feature type="coiled-coil region" evidence="4">
    <location>
        <begin position="187"/>
        <end position="217"/>
    </location>
</feature>